<dbReference type="Proteomes" id="UP000254651">
    <property type="component" value="Unassembled WGS sequence"/>
</dbReference>
<evidence type="ECO:0000313" key="1">
    <source>
        <dbReference type="EMBL" id="STZ76333.1"/>
    </source>
</evidence>
<reference evidence="1 2" key="1">
    <citation type="submission" date="2018-06" db="EMBL/GenBank/DDBJ databases">
        <authorList>
            <consortium name="Pathogen Informatics"/>
            <person name="Doyle S."/>
        </authorList>
    </citation>
    <scope>NUCLEOTIDE SEQUENCE [LARGE SCALE GENOMIC DNA]</scope>
    <source>
        <strain evidence="1 2">NCTC10295</strain>
    </source>
</reference>
<dbReference type="EMBL" id="UGQS01000002">
    <property type="protein sequence ID" value="STZ76333.1"/>
    <property type="molecule type" value="Genomic_DNA"/>
</dbReference>
<sequence>MAYATVDDMVARFGDLELIQLTDRDRDGRINAEVAAVALEDATAEIDAYLGRFRLPFEKVPPVLVRLCCDIARYRLTSASGVLITEEIRNRYKIDVLDLLKALAKGEVQLGLDDDGSPVESDADGVQFVSGNNRIFGRTRHGHHTH</sequence>
<name>A0A378UHW8_BERDE</name>
<evidence type="ECO:0000313" key="2">
    <source>
        <dbReference type="Proteomes" id="UP000254651"/>
    </source>
</evidence>
<dbReference type="InterPro" id="IPR009752">
    <property type="entry name" value="Phage_Mu_GpJ"/>
</dbReference>
<dbReference type="AlphaFoldDB" id="A0A378UHW8"/>
<keyword evidence="2" id="KW-1185">Reference proteome</keyword>
<gene>
    <name evidence="1" type="ORF">NCTC10295_01094</name>
</gene>
<organism evidence="1 2">
    <name type="scientific">Bergeriella denitrificans</name>
    <name type="common">Neisseria denitrificans</name>
    <dbReference type="NCBI Taxonomy" id="494"/>
    <lineage>
        <taxon>Bacteria</taxon>
        <taxon>Pseudomonadati</taxon>
        <taxon>Pseudomonadota</taxon>
        <taxon>Betaproteobacteria</taxon>
        <taxon>Neisseriales</taxon>
        <taxon>Neisseriaceae</taxon>
        <taxon>Bergeriella</taxon>
    </lineage>
</organism>
<protein>
    <submittedName>
        <fullName evidence="1">Phage protein</fullName>
    </submittedName>
</protein>
<accession>A0A378UHW8</accession>
<dbReference type="Pfam" id="PF07030">
    <property type="entry name" value="Phage_Mu_Gp36"/>
    <property type="match status" value="1"/>
</dbReference>
<dbReference type="RefSeq" id="WP_066076128.1">
    <property type="nucleotide sequence ID" value="NZ_CP181246.1"/>
</dbReference>
<proteinExistence type="predicted"/>